<dbReference type="STRING" id="121845.A0A1S3DM52"/>
<evidence type="ECO:0000313" key="4">
    <source>
        <dbReference type="Proteomes" id="UP000079169"/>
    </source>
</evidence>
<dbReference type="InterPro" id="IPR003938">
    <property type="entry name" value="K_chnl_volt-dep_EAG/ELK/ERG"/>
</dbReference>
<feature type="signal peptide" evidence="2">
    <location>
        <begin position="1"/>
        <end position="21"/>
    </location>
</feature>
<name>A0A1S3DM52_DIACI</name>
<dbReference type="RefSeq" id="XP_008483771.2">
    <property type="nucleotide sequence ID" value="XM_008485549.2"/>
</dbReference>
<dbReference type="PaxDb" id="121845-A0A1S3DM52"/>
<dbReference type="GeneID" id="103520454"/>
<dbReference type="Gene3D" id="1.10.287.70">
    <property type="match status" value="1"/>
</dbReference>
<keyword evidence="2" id="KW-0732">Signal</keyword>
<evidence type="ECO:0000256" key="2">
    <source>
        <dbReference type="SAM" id="SignalP"/>
    </source>
</evidence>
<feature type="region of interest" description="Disordered" evidence="1">
    <location>
        <begin position="190"/>
        <end position="226"/>
    </location>
</feature>
<proteinExistence type="predicted"/>
<dbReference type="PANTHER" id="PTHR10217">
    <property type="entry name" value="VOLTAGE AND LIGAND GATED POTASSIUM CHANNEL"/>
    <property type="match status" value="1"/>
</dbReference>
<dbReference type="KEGG" id="dci:103520454"/>
<dbReference type="Pfam" id="PF07885">
    <property type="entry name" value="Ion_trans_2"/>
    <property type="match status" value="1"/>
</dbReference>
<protein>
    <submittedName>
        <fullName evidence="5">Uncharacterized protein LOC103520454</fullName>
    </submittedName>
</protein>
<gene>
    <name evidence="5" type="primary">LOC103520454</name>
</gene>
<dbReference type="PRINTS" id="PR01463">
    <property type="entry name" value="EAGCHANLFMLY"/>
</dbReference>
<feature type="compositionally biased region" description="Polar residues" evidence="1">
    <location>
        <begin position="202"/>
        <end position="221"/>
    </location>
</feature>
<dbReference type="GO" id="GO:0005886">
    <property type="term" value="C:plasma membrane"/>
    <property type="evidence" value="ECO:0007669"/>
    <property type="project" value="TreeGrafter"/>
</dbReference>
<evidence type="ECO:0000313" key="5">
    <source>
        <dbReference type="RefSeq" id="XP_008483771.2"/>
    </source>
</evidence>
<dbReference type="GO" id="GO:0042391">
    <property type="term" value="P:regulation of membrane potential"/>
    <property type="evidence" value="ECO:0007669"/>
    <property type="project" value="TreeGrafter"/>
</dbReference>
<keyword evidence="4" id="KW-1185">Reference proteome</keyword>
<reference evidence="5" key="1">
    <citation type="submission" date="2025-08" db="UniProtKB">
        <authorList>
            <consortium name="RefSeq"/>
        </authorList>
    </citation>
    <scope>IDENTIFICATION</scope>
</reference>
<feature type="compositionally biased region" description="Low complexity" evidence="1">
    <location>
        <begin position="190"/>
        <end position="201"/>
    </location>
</feature>
<organism evidence="4 5">
    <name type="scientific">Diaphorina citri</name>
    <name type="common">Asian citrus psyllid</name>
    <dbReference type="NCBI Taxonomy" id="121845"/>
    <lineage>
        <taxon>Eukaryota</taxon>
        <taxon>Metazoa</taxon>
        <taxon>Ecdysozoa</taxon>
        <taxon>Arthropoda</taxon>
        <taxon>Hexapoda</taxon>
        <taxon>Insecta</taxon>
        <taxon>Pterygota</taxon>
        <taxon>Neoptera</taxon>
        <taxon>Paraneoptera</taxon>
        <taxon>Hemiptera</taxon>
        <taxon>Sternorrhyncha</taxon>
        <taxon>Psylloidea</taxon>
        <taxon>Psyllidae</taxon>
        <taxon>Diaphorininae</taxon>
        <taxon>Diaphorina</taxon>
    </lineage>
</organism>
<dbReference type="AlphaFoldDB" id="A0A1S3DM52"/>
<evidence type="ECO:0000259" key="3">
    <source>
        <dbReference type="Pfam" id="PF07885"/>
    </source>
</evidence>
<accession>A0A1S3DM52</accession>
<dbReference type="InterPro" id="IPR013099">
    <property type="entry name" value="K_chnl_dom"/>
</dbReference>
<dbReference type="PANTHER" id="PTHR10217:SF548">
    <property type="entry name" value="GH12235P"/>
    <property type="match status" value="1"/>
</dbReference>
<feature type="chain" id="PRO_5017992689" evidence="2">
    <location>
        <begin position="22"/>
        <end position="238"/>
    </location>
</feature>
<feature type="domain" description="Potassium channel" evidence="3">
    <location>
        <begin position="50"/>
        <end position="91"/>
    </location>
</feature>
<sequence length="238" mass="25631">MATFALIAHWLACIWYAIGNAEKSSVGWLDILANDTHQFYINGTGGPSIKSRYVTALYFTFSSLTSVGFGNVAPNTDNEKIFTILVMLVGCKYESSAIDSKNNGHHGILEFSTDKAGQDVTPMNLDFSEASGQQQKKAMNSISGMFNQLKRSLTDIRLHGLSTKLAQDASVVSDSGVPFAQLGDPISHIGSSGNMTTGGSSHYSTPSLSPLHSFQPNNKTPQPAGLSLNLKFIGNHYY</sequence>
<dbReference type="InterPro" id="IPR050818">
    <property type="entry name" value="KCNH_animal-type"/>
</dbReference>
<dbReference type="SUPFAM" id="SSF81324">
    <property type="entry name" value="Voltage-gated potassium channels"/>
    <property type="match status" value="1"/>
</dbReference>
<evidence type="ECO:0000256" key="1">
    <source>
        <dbReference type="SAM" id="MobiDB-lite"/>
    </source>
</evidence>
<dbReference type="Proteomes" id="UP000079169">
    <property type="component" value="Unplaced"/>
</dbReference>
<dbReference type="GO" id="GO:0005242">
    <property type="term" value="F:inward rectifier potassium channel activity"/>
    <property type="evidence" value="ECO:0007669"/>
    <property type="project" value="TreeGrafter"/>
</dbReference>